<evidence type="ECO:0000313" key="1">
    <source>
        <dbReference type="EMBL" id="KAK7314713.1"/>
    </source>
</evidence>
<gene>
    <name evidence="1" type="ORF">VNO77_33240</name>
</gene>
<name>A0AAN9KEC5_CANGL</name>
<dbReference type="EMBL" id="JAYMYQ010000008">
    <property type="protein sequence ID" value="KAK7314713.1"/>
    <property type="molecule type" value="Genomic_DNA"/>
</dbReference>
<dbReference type="Proteomes" id="UP001367508">
    <property type="component" value="Unassembled WGS sequence"/>
</dbReference>
<reference evidence="1 2" key="1">
    <citation type="submission" date="2024-01" db="EMBL/GenBank/DDBJ databases">
        <title>The genomes of 5 underutilized Papilionoideae crops provide insights into root nodulation and disease resistanc.</title>
        <authorList>
            <person name="Jiang F."/>
        </authorList>
    </citation>
    <scope>NUCLEOTIDE SEQUENCE [LARGE SCALE GENOMIC DNA]</scope>
    <source>
        <strain evidence="1">LVBAO_FW01</strain>
        <tissue evidence="1">Leaves</tissue>
    </source>
</reference>
<comment type="caution">
    <text evidence="1">The sequence shown here is derived from an EMBL/GenBank/DDBJ whole genome shotgun (WGS) entry which is preliminary data.</text>
</comment>
<protein>
    <submittedName>
        <fullName evidence="1">Uncharacterized protein</fullName>
    </submittedName>
</protein>
<keyword evidence="2" id="KW-1185">Reference proteome</keyword>
<accession>A0AAN9KEC5</accession>
<evidence type="ECO:0000313" key="2">
    <source>
        <dbReference type="Proteomes" id="UP001367508"/>
    </source>
</evidence>
<dbReference type="AlphaFoldDB" id="A0AAN9KEC5"/>
<organism evidence="1 2">
    <name type="scientific">Canavalia gladiata</name>
    <name type="common">Sword bean</name>
    <name type="synonym">Dolichos gladiatus</name>
    <dbReference type="NCBI Taxonomy" id="3824"/>
    <lineage>
        <taxon>Eukaryota</taxon>
        <taxon>Viridiplantae</taxon>
        <taxon>Streptophyta</taxon>
        <taxon>Embryophyta</taxon>
        <taxon>Tracheophyta</taxon>
        <taxon>Spermatophyta</taxon>
        <taxon>Magnoliopsida</taxon>
        <taxon>eudicotyledons</taxon>
        <taxon>Gunneridae</taxon>
        <taxon>Pentapetalae</taxon>
        <taxon>rosids</taxon>
        <taxon>fabids</taxon>
        <taxon>Fabales</taxon>
        <taxon>Fabaceae</taxon>
        <taxon>Papilionoideae</taxon>
        <taxon>50 kb inversion clade</taxon>
        <taxon>NPAAA clade</taxon>
        <taxon>indigoferoid/millettioid clade</taxon>
        <taxon>Phaseoleae</taxon>
        <taxon>Canavalia</taxon>
    </lineage>
</organism>
<sequence length="96" mass="10431">MAKGAFGDNVCTTISLTKTLAIRFLVILNVHHVNFLAVKATSSPVIILANQITVHWATLVVKAVLKPSAKNVEKTCPKNSKETCFPAFAMQPLLVR</sequence>
<proteinExistence type="predicted"/>